<protein>
    <submittedName>
        <fullName evidence="12">Methyl-accepting chemotaxis protein</fullName>
    </submittedName>
</protein>
<dbReference type="PROSITE" id="PS50885">
    <property type="entry name" value="HAMP"/>
    <property type="match status" value="1"/>
</dbReference>
<keyword evidence="4 9" id="KW-1133">Transmembrane helix</keyword>
<dbReference type="InterPro" id="IPR004090">
    <property type="entry name" value="Chemotax_Me-accpt_rcpt"/>
</dbReference>
<feature type="domain" description="HAMP" evidence="11">
    <location>
        <begin position="219"/>
        <end position="271"/>
    </location>
</feature>
<evidence type="ECO:0000313" key="13">
    <source>
        <dbReference type="Proteomes" id="UP001201273"/>
    </source>
</evidence>
<dbReference type="Proteomes" id="UP001201273">
    <property type="component" value="Unassembled WGS sequence"/>
</dbReference>
<evidence type="ECO:0000256" key="8">
    <source>
        <dbReference type="PROSITE-ProRule" id="PRU00284"/>
    </source>
</evidence>
<dbReference type="InterPro" id="IPR033480">
    <property type="entry name" value="sCache_2"/>
</dbReference>
<evidence type="ECO:0000259" key="10">
    <source>
        <dbReference type="PROSITE" id="PS50111"/>
    </source>
</evidence>
<comment type="caution">
    <text evidence="12">The sequence shown here is derived from an EMBL/GenBank/DDBJ whole genome shotgun (WGS) entry which is preliminary data.</text>
</comment>
<keyword evidence="13" id="KW-1185">Reference proteome</keyword>
<evidence type="ECO:0000256" key="7">
    <source>
        <dbReference type="ARBA" id="ARBA00029447"/>
    </source>
</evidence>
<feature type="transmembrane region" description="Helical" evidence="9">
    <location>
        <begin position="20"/>
        <end position="39"/>
    </location>
</feature>
<dbReference type="SMART" id="SM00304">
    <property type="entry name" value="HAMP"/>
    <property type="match status" value="1"/>
</dbReference>
<keyword evidence="2" id="KW-1003">Cell membrane</keyword>
<dbReference type="InterPro" id="IPR003660">
    <property type="entry name" value="HAMP_dom"/>
</dbReference>
<dbReference type="PROSITE" id="PS50111">
    <property type="entry name" value="CHEMOTAXIS_TRANSDUC_2"/>
    <property type="match status" value="1"/>
</dbReference>
<evidence type="ECO:0000256" key="4">
    <source>
        <dbReference type="ARBA" id="ARBA00022989"/>
    </source>
</evidence>
<feature type="transmembrane region" description="Helical" evidence="9">
    <location>
        <begin position="199"/>
        <end position="218"/>
    </location>
</feature>
<keyword evidence="3 9" id="KW-0812">Transmembrane</keyword>
<dbReference type="InterPro" id="IPR004010">
    <property type="entry name" value="Double_Cache_2"/>
</dbReference>
<accession>A0ABS8WCI0</accession>
<dbReference type="Pfam" id="PF00015">
    <property type="entry name" value="MCPsignal"/>
    <property type="match status" value="1"/>
</dbReference>
<comment type="similarity">
    <text evidence="7">Belongs to the methyl-accepting chemotaxis (MCP) protein family.</text>
</comment>
<proteinExistence type="inferred from homology"/>
<comment type="subcellular location">
    <subcellularLocation>
        <location evidence="1">Cell membrane</location>
        <topology evidence="1">Multi-pass membrane protein</topology>
    </subcellularLocation>
</comment>
<organism evidence="12 13">
    <name type="scientific">Motilimonas cestriensis</name>
    <dbReference type="NCBI Taxonomy" id="2742685"/>
    <lineage>
        <taxon>Bacteria</taxon>
        <taxon>Pseudomonadati</taxon>
        <taxon>Pseudomonadota</taxon>
        <taxon>Gammaproteobacteria</taxon>
        <taxon>Alteromonadales</taxon>
        <taxon>Alteromonadales genera incertae sedis</taxon>
        <taxon>Motilimonas</taxon>
    </lineage>
</organism>
<dbReference type="Gene3D" id="3.30.450.20">
    <property type="entry name" value="PAS domain"/>
    <property type="match status" value="1"/>
</dbReference>
<dbReference type="CDD" id="cd11386">
    <property type="entry name" value="MCP_signal"/>
    <property type="match status" value="1"/>
</dbReference>
<dbReference type="SMART" id="SM01049">
    <property type="entry name" value="Cache_2"/>
    <property type="match status" value="1"/>
</dbReference>
<dbReference type="CDD" id="cd06225">
    <property type="entry name" value="HAMP"/>
    <property type="match status" value="1"/>
</dbReference>
<dbReference type="InterPro" id="IPR004089">
    <property type="entry name" value="MCPsignal_dom"/>
</dbReference>
<dbReference type="PANTHER" id="PTHR32089">
    <property type="entry name" value="METHYL-ACCEPTING CHEMOTAXIS PROTEIN MCPB"/>
    <property type="match status" value="1"/>
</dbReference>
<evidence type="ECO:0000256" key="3">
    <source>
        <dbReference type="ARBA" id="ARBA00022692"/>
    </source>
</evidence>
<evidence type="ECO:0000256" key="9">
    <source>
        <dbReference type="SAM" id="Phobius"/>
    </source>
</evidence>
<dbReference type="RefSeq" id="WP_233053637.1">
    <property type="nucleotide sequence ID" value="NZ_JAIMJA010000014.1"/>
</dbReference>
<evidence type="ECO:0000256" key="2">
    <source>
        <dbReference type="ARBA" id="ARBA00022475"/>
    </source>
</evidence>
<dbReference type="PANTHER" id="PTHR32089:SF120">
    <property type="entry name" value="METHYL-ACCEPTING CHEMOTAXIS PROTEIN TLPQ"/>
    <property type="match status" value="1"/>
</dbReference>
<dbReference type="EMBL" id="JAIMJA010000014">
    <property type="protein sequence ID" value="MCE2595973.1"/>
    <property type="molecule type" value="Genomic_DNA"/>
</dbReference>
<sequence>MTVFRLNWLEQTFADVKLMPKMVLLMVFSTLLLTGKLFFDANQLRSEVLQQTRGELQQKLAVADGVLKAAFETQSQLGGEASAKQFALDTLNKMRWSNNGHFWVISAQGSSAGVALLYPDQASMVGKKLSGIFDVSSPGNIQTQLSLSSGEGEGGFSAIKQGNEFEVYTRGFKPWGWSVAASVSHEQVNTIYNSAIKRGLLQTLIMVVIFIFILVWAANTMSKQVTHLVSGINRISNKDLRENITLNSKDEFGEIAAAVRLTASNWQALLAEQQLTSDQLNDVSEQLSICMEAVQDSIEEEFGQIDELASAMSQMAATVKEVANNASIASSATTDANKVALDGNRYVEATIGIISSLSSNIDASSTAVNEVESKVGSIGTVVDTIRGISEQTNLLALNAAIEAARAGEQGRGFAVVADEVRNLAQRTQDATVEIQRMIEQLQTSAGQAVGLMKTSVDEAQRSVEQVSQAGEKIDFIAEQVHSIADLNSQIATASEQQSGVAIEMNENLSQVKELVEGSVTVLKELNEVADIIATHAQTMDATIKTFKVN</sequence>
<dbReference type="Pfam" id="PF08269">
    <property type="entry name" value="dCache_2"/>
    <property type="match status" value="1"/>
</dbReference>
<dbReference type="SMART" id="SM00283">
    <property type="entry name" value="MA"/>
    <property type="match status" value="1"/>
</dbReference>
<name>A0ABS8WCI0_9GAMM</name>
<evidence type="ECO:0000313" key="12">
    <source>
        <dbReference type="EMBL" id="MCE2595973.1"/>
    </source>
</evidence>
<evidence type="ECO:0000256" key="5">
    <source>
        <dbReference type="ARBA" id="ARBA00023136"/>
    </source>
</evidence>
<keyword evidence="5 9" id="KW-0472">Membrane</keyword>
<evidence type="ECO:0000256" key="1">
    <source>
        <dbReference type="ARBA" id="ARBA00004651"/>
    </source>
</evidence>
<evidence type="ECO:0000256" key="6">
    <source>
        <dbReference type="ARBA" id="ARBA00023224"/>
    </source>
</evidence>
<dbReference type="SUPFAM" id="SSF58104">
    <property type="entry name" value="Methyl-accepting chemotaxis protein (MCP) signaling domain"/>
    <property type="match status" value="1"/>
</dbReference>
<reference evidence="12 13" key="1">
    <citation type="journal article" date="2022" name="Environ. Microbiol. Rep.">
        <title>Eco-phylogenetic analyses reveal divergent evolution of vitamin B12 metabolism in the marine bacterial family 'Psychromonadaceae'.</title>
        <authorList>
            <person name="Jin X."/>
            <person name="Yang Y."/>
            <person name="Cao H."/>
            <person name="Gao B."/>
            <person name="Zhao Z."/>
        </authorList>
    </citation>
    <scope>NUCLEOTIDE SEQUENCE [LARGE SCALE GENOMIC DNA]</scope>
    <source>
        <strain evidence="12 13">MKS20</strain>
    </source>
</reference>
<feature type="domain" description="Methyl-accepting transducer" evidence="10">
    <location>
        <begin position="276"/>
        <end position="512"/>
    </location>
</feature>
<dbReference type="PRINTS" id="PR00260">
    <property type="entry name" value="CHEMTRNSDUCR"/>
</dbReference>
<gene>
    <name evidence="12" type="ORF">K6Y31_14260</name>
</gene>
<dbReference type="Gene3D" id="1.10.287.950">
    <property type="entry name" value="Methyl-accepting chemotaxis protein"/>
    <property type="match status" value="1"/>
</dbReference>
<keyword evidence="6 8" id="KW-0807">Transducer</keyword>
<evidence type="ECO:0000259" key="11">
    <source>
        <dbReference type="PROSITE" id="PS50885"/>
    </source>
</evidence>